<comment type="caution">
    <text evidence="4">The sequence shown here is derived from an EMBL/GenBank/DDBJ whole genome shotgun (WGS) entry which is preliminary data.</text>
</comment>
<gene>
    <name evidence="4" type="ORF">BWK59_00920</name>
</gene>
<evidence type="ECO:0000313" key="4">
    <source>
        <dbReference type="EMBL" id="OWP85229.1"/>
    </source>
</evidence>
<evidence type="ECO:0000256" key="2">
    <source>
        <dbReference type="ARBA" id="ARBA00023136"/>
    </source>
</evidence>
<dbReference type="RefSeq" id="WP_088390165.1">
    <property type="nucleotide sequence ID" value="NZ_MTCZ01000004.1"/>
</dbReference>
<dbReference type="GO" id="GO:0019867">
    <property type="term" value="C:outer membrane"/>
    <property type="evidence" value="ECO:0007669"/>
    <property type="project" value="InterPro"/>
</dbReference>
<protein>
    <recommendedName>
        <fullName evidence="3">Bacterial surface antigen (D15) domain-containing protein</fullName>
    </recommendedName>
</protein>
<dbReference type="Proteomes" id="UP000197768">
    <property type="component" value="Unassembled WGS sequence"/>
</dbReference>
<reference evidence="4 5" key="1">
    <citation type="journal article" date="2017" name="Infect. Genet. Evol.">
        <title>Comparative genome analysis of fish pathogen Flavobacterium columnare reveals extensive sequence diversity within the species.</title>
        <authorList>
            <person name="Kayansamruaj P."/>
            <person name="Dong H.T."/>
            <person name="Hirono I."/>
            <person name="Kondo H."/>
            <person name="Senapin S."/>
            <person name="Rodkhum C."/>
        </authorList>
    </citation>
    <scope>NUCLEOTIDE SEQUENCE [LARGE SCALE GENOMIC DNA]</scope>
    <source>
        <strain evidence="4 5">1215</strain>
    </source>
</reference>
<sequence>MKHLFYSILFLILPHKNWGQYLFLKIEGNSNYQNKVLDSISVSKKHINLISLQKEINKLSETISQKGYIEQKILINKKINDSTHLIKYELGDCIKEIHIFLGSHKILLEKKQDTIKIDFKNINKQLSDFTKTLEKKGFSLTEINLSNIKRNKQILLSEITICKDRKRTIDQININGYSNFPKNFLHNILIEYKKKTFNETLLKKINRDFKNLPFCKTTKDAEILFKKDSTIIYVYLEKQKRNTFDGYIGFSNQKNNLKLNGYLDLKLSNVLNSGEKVNIYWKKNGENQTAFNLNIETPYIFKTPLALKGELNIFKQDTTFQKTKSEIELGYLLNYKTRCYLGYQETESSDIQKSNSVTLMDYQNHFYTLSFQHLNHNSNETLFSEKTNLSFKIGIGKRNNSTTNISQFFTLTELSHLFHLNNQNSLFIKSQNYYLNSNHYLTNELFRFGGINSIRGFNENSLQTNFLISIISEYRYKINSNFYLHSIIDYAYSEDTTLKTKNNLKSLGLGFYLINKTSLIHIQYSNGTTNNRNLDFKNSIFHINISFIL</sequence>
<comment type="subcellular location">
    <subcellularLocation>
        <location evidence="1">Membrane</location>
    </subcellularLocation>
</comment>
<name>A0A246GLD3_9FLAO</name>
<evidence type="ECO:0000313" key="5">
    <source>
        <dbReference type="Proteomes" id="UP000197768"/>
    </source>
</evidence>
<dbReference type="InterPro" id="IPR000184">
    <property type="entry name" value="Bac_surfAg_D15"/>
</dbReference>
<evidence type="ECO:0000256" key="1">
    <source>
        <dbReference type="ARBA" id="ARBA00004370"/>
    </source>
</evidence>
<organism evidence="4 5">
    <name type="scientific">Flavobacterium davisii</name>
    <dbReference type="NCBI Taxonomy" id="2906077"/>
    <lineage>
        <taxon>Bacteria</taxon>
        <taxon>Pseudomonadati</taxon>
        <taxon>Bacteroidota</taxon>
        <taxon>Flavobacteriia</taxon>
        <taxon>Flavobacteriales</taxon>
        <taxon>Flavobacteriaceae</taxon>
        <taxon>Flavobacterium</taxon>
    </lineage>
</organism>
<accession>A0A246GLD3</accession>
<dbReference type="Gene3D" id="2.40.160.50">
    <property type="entry name" value="membrane protein fhac: a member of the omp85/tpsb transporter family"/>
    <property type="match status" value="1"/>
</dbReference>
<evidence type="ECO:0000259" key="3">
    <source>
        <dbReference type="Pfam" id="PF01103"/>
    </source>
</evidence>
<feature type="domain" description="Bacterial surface antigen (D15)" evidence="3">
    <location>
        <begin position="269"/>
        <end position="545"/>
    </location>
</feature>
<dbReference type="AlphaFoldDB" id="A0A246GLD3"/>
<keyword evidence="2" id="KW-0472">Membrane</keyword>
<dbReference type="EMBL" id="MTCZ01000004">
    <property type="protein sequence ID" value="OWP85229.1"/>
    <property type="molecule type" value="Genomic_DNA"/>
</dbReference>
<dbReference type="Pfam" id="PF01103">
    <property type="entry name" value="Omp85"/>
    <property type="match status" value="1"/>
</dbReference>
<proteinExistence type="predicted"/>